<dbReference type="SUPFAM" id="SSF53474">
    <property type="entry name" value="alpha/beta-Hydrolases"/>
    <property type="match status" value="1"/>
</dbReference>
<dbReference type="GeneID" id="34615177"/>
<organism evidence="2 3">
    <name type="scientific">Penicilliopsis zonata CBS 506.65</name>
    <dbReference type="NCBI Taxonomy" id="1073090"/>
    <lineage>
        <taxon>Eukaryota</taxon>
        <taxon>Fungi</taxon>
        <taxon>Dikarya</taxon>
        <taxon>Ascomycota</taxon>
        <taxon>Pezizomycotina</taxon>
        <taxon>Eurotiomycetes</taxon>
        <taxon>Eurotiomycetidae</taxon>
        <taxon>Eurotiales</taxon>
        <taxon>Aspergillaceae</taxon>
        <taxon>Penicilliopsis</taxon>
    </lineage>
</organism>
<keyword evidence="3" id="KW-1185">Reference proteome</keyword>
<protein>
    <recommendedName>
        <fullName evidence="1">Dienelactone hydrolase domain-containing protein</fullName>
    </recommendedName>
</protein>
<dbReference type="GO" id="GO:0016787">
    <property type="term" value="F:hydrolase activity"/>
    <property type="evidence" value="ECO:0007669"/>
    <property type="project" value="InterPro"/>
</dbReference>
<dbReference type="PANTHER" id="PTHR47668:SF1">
    <property type="entry name" value="DIENELACTONE HYDROLASE DOMAIN-CONTAINING PROTEIN-RELATED"/>
    <property type="match status" value="1"/>
</dbReference>
<dbReference type="InterPro" id="IPR029058">
    <property type="entry name" value="AB_hydrolase_fold"/>
</dbReference>
<dbReference type="EMBL" id="KV878337">
    <property type="protein sequence ID" value="OJJ50198.1"/>
    <property type="molecule type" value="Genomic_DNA"/>
</dbReference>
<dbReference type="OrthoDB" id="2147163at2759"/>
<dbReference type="PANTHER" id="PTHR47668">
    <property type="entry name" value="DIENELACTONE HYDROLASE FAMILY PROTEIN (AFU_ORTHOLOGUE AFUA_6G01940)"/>
    <property type="match status" value="1"/>
</dbReference>
<dbReference type="VEuPathDB" id="FungiDB:ASPZODRAFT_57817"/>
<evidence type="ECO:0000313" key="2">
    <source>
        <dbReference type="EMBL" id="OJJ50198.1"/>
    </source>
</evidence>
<feature type="domain" description="Dienelactone hydrolase" evidence="1">
    <location>
        <begin position="31"/>
        <end position="205"/>
    </location>
</feature>
<reference evidence="3" key="1">
    <citation type="journal article" date="2017" name="Genome Biol.">
        <title>Comparative genomics reveals high biological diversity and specific adaptations in the industrially and medically important fungal genus Aspergillus.</title>
        <authorList>
            <person name="de Vries R.P."/>
            <person name="Riley R."/>
            <person name="Wiebenga A."/>
            <person name="Aguilar-Osorio G."/>
            <person name="Amillis S."/>
            <person name="Uchima C.A."/>
            <person name="Anderluh G."/>
            <person name="Asadollahi M."/>
            <person name="Askin M."/>
            <person name="Barry K."/>
            <person name="Battaglia E."/>
            <person name="Bayram O."/>
            <person name="Benocci T."/>
            <person name="Braus-Stromeyer S.A."/>
            <person name="Caldana C."/>
            <person name="Canovas D."/>
            <person name="Cerqueira G.C."/>
            <person name="Chen F."/>
            <person name="Chen W."/>
            <person name="Choi C."/>
            <person name="Clum A."/>
            <person name="Dos Santos R.A."/>
            <person name="Damasio A.R."/>
            <person name="Diallinas G."/>
            <person name="Emri T."/>
            <person name="Fekete E."/>
            <person name="Flipphi M."/>
            <person name="Freyberg S."/>
            <person name="Gallo A."/>
            <person name="Gournas C."/>
            <person name="Habgood R."/>
            <person name="Hainaut M."/>
            <person name="Harispe M.L."/>
            <person name="Henrissat B."/>
            <person name="Hilden K.S."/>
            <person name="Hope R."/>
            <person name="Hossain A."/>
            <person name="Karabika E."/>
            <person name="Karaffa L."/>
            <person name="Karanyi Z."/>
            <person name="Krasevec N."/>
            <person name="Kuo A."/>
            <person name="Kusch H."/>
            <person name="LaButti K."/>
            <person name="Lagendijk E.L."/>
            <person name="Lapidus A."/>
            <person name="Levasseur A."/>
            <person name="Lindquist E."/>
            <person name="Lipzen A."/>
            <person name="Logrieco A.F."/>
            <person name="MacCabe A."/>
            <person name="Maekelae M.R."/>
            <person name="Malavazi I."/>
            <person name="Melin P."/>
            <person name="Meyer V."/>
            <person name="Mielnichuk N."/>
            <person name="Miskei M."/>
            <person name="Molnar A.P."/>
            <person name="Mule G."/>
            <person name="Ngan C.Y."/>
            <person name="Orejas M."/>
            <person name="Orosz E."/>
            <person name="Ouedraogo J.P."/>
            <person name="Overkamp K.M."/>
            <person name="Park H.-S."/>
            <person name="Perrone G."/>
            <person name="Piumi F."/>
            <person name="Punt P.J."/>
            <person name="Ram A.F."/>
            <person name="Ramon A."/>
            <person name="Rauscher S."/>
            <person name="Record E."/>
            <person name="Riano-Pachon D.M."/>
            <person name="Robert V."/>
            <person name="Roehrig J."/>
            <person name="Ruller R."/>
            <person name="Salamov A."/>
            <person name="Salih N.S."/>
            <person name="Samson R.A."/>
            <person name="Sandor E."/>
            <person name="Sanguinetti M."/>
            <person name="Schuetze T."/>
            <person name="Sepcic K."/>
            <person name="Shelest E."/>
            <person name="Sherlock G."/>
            <person name="Sophianopoulou V."/>
            <person name="Squina F.M."/>
            <person name="Sun H."/>
            <person name="Susca A."/>
            <person name="Todd R.B."/>
            <person name="Tsang A."/>
            <person name="Unkles S.E."/>
            <person name="van de Wiele N."/>
            <person name="van Rossen-Uffink D."/>
            <person name="Oliveira J.V."/>
            <person name="Vesth T.C."/>
            <person name="Visser J."/>
            <person name="Yu J.-H."/>
            <person name="Zhou M."/>
            <person name="Andersen M.R."/>
            <person name="Archer D.B."/>
            <person name="Baker S.E."/>
            <person name="Benoit I."/>
            <person name="Brakhage A.A."/>
            <person name="Braus G.H."/>
            <person name="Fischer R."/>
            <person name="Frisvad J.C."/>
            <person name="Goldman G.H."/>
            <person name="Houbraken J."/>
            <person name="Oakley B."/>
            <person name="Pocsi I."/>
            <person name="Scazzocchio C."/>
            <person name="Seiboth B."/>
            <person name="vanKuyk P.A."/>
            <person name="Wortman J."/>
            <person name="Dyer P.S."/>
            <person name="Grigoriev I.V."/>
        </authorList>
    </citation>
    <scope>NUCLEOTIDE SEQUENCE [LARGE SCALE GENOMIC DNA]</scope>
    <source>
        <strain evidence="3">CBS 506.65</strain>
    </source>
</reference>
<dbReference type="RefSeq" id="XP_022584708.1">
    <property type="nucleotide sequence ID" value="XM_022728713.1"/>
</dbReference>
<dbReference type="Proteomes" id="UP000184188">
    <property type="component" value="Unassembled WGS sequence"/>
</dbReference>
<proteinExistence type="predicted"/>
<evidence type="ECO:0000259" key="1">
    <source>
        <dbReference type="Pfam" id="PF01738"/>
    </source>
</evidence>
<dbReference type="Pfam" id="PF01738">
    <property type="entry name" value="DLH"/>
    <property type="match status" value="1"/>
</dbReference>
<dbReference type="STRING" id="1073090.A0A1L9SSM2"/>
<accession>A0A1L9SSM2</accession>
<sequence>MSEYSKACCTAPLAVVGEYVAKGKYIDFNGMKTYVTGPPTATKAIIFIYDVFGYTPQTVQGADILASGGPYLVLVPDLLVSNYVEPEWVIPPQSEEVKEKLAAFRARITAPETWERVTSTVTAFKTAPEYASITRWAGIGYCWGGKMVSLLTSKGVDSPLDVGVQTSPAMVNPDEAKTVTVPSMMLASKDEDAALVQAYGLNLAVQEKHVETFNQIHGWMSGRAQLDEEEPRKEYERGYRVVIDFLHKHL</sequence>
<gene>
    <name evidence="2" type="ORF">ASPZODRAFT_57817</name>
</gene>
<dbReference type="Gene3D" id="3.40.50.1820">
    <property type="entry name" value="alpha/beta hydrolase"/>
    <property type="match status" value="1"/>
</dbReference>
<dbReference type="AlphaFoldDB" id="A0A1L9SSM2"/>
<dbReference type="InterPro" id="IPR002925">
    <property type="entry name" value="Dienelactn_hydro"/>
</dbReference>
<evidence type="ECO:0000313" key="3">
    <source>
        <dbReference type="Proteomes" id="UP000184188"/>
    </source>
</evidence>
<name>A0A1L9SSM2_9EURO</name>